<dbReference type="Gene3D" id="3.30.2160.10">
    <property type="entry name" value="Hect, E3 ligase catalytic domain"/>
    <property type="match status" value="2"/>
</dbReference>
<dbReference type="GO" id="GO:0007399">
    <property type="term" value="P:nervous system development"/>
    <property type="evidence" value="ECO:0007669"/>
    <property type="project" value="UniProtKB-ARBA"/>
</dbReference>
<feature type="repeat" description="Filamin" evidence="12">
    <location>
        <begin position="250"/>
        <end position="356"/>
    </location>
</feature>
<dbReference type="Proteomes" id="UP001059041">
    <property type="component" value="Linkage Group LG10"/>
</dbReference>
<feature type="domain" description="HECT" evidence="17">
    <location>
        <begin position="680"/>
        <end position="1029"/>
    </location>
</feature>
<dbReference type="GO" id="GO:0000209">
    <property type="term" value="P:protein polyubiquitination"/>
    <property type="evidence" value="ECO:0007669"/>
    <property type="project" value="TreeGrafter"/>
</dbReference>
<dbReference type="Pfam" id="PF00630">
    <property type="entry name" value="Filamin"/>
    <property type="match status" value="1"/>
</dbReference>
<feature type="region of interest" description="Disordered" evidence="14">
    <location>
        <begin position="1053"/>
        <end position="1077"/>
    </location>
</feature>
<dbReference type="PANTHER" id="PTHR11254:SF340">
    <property type="entry name" value="APOPTOSIS-RESISTANT E3 UBIQUITIN PROTEIN LIGASE 1"/>
    <property type="match status" value="1"/>
</dbReference>
<feature type="chain" id="PRO_5040803067" description="Apoptosis-resistant E3 ubiquitin protein ligase 1" evidence="16">
    <location>
        <begin position="18"/>
        <end position="1555"/>
    </location>
</feature>
<evidence type="ECO:0000313" key="19">
    <source>
        <dbReference type="Proteomes" id="UP001059041"/>
    </source>
</evidence>
<accession>A0A9W7TW28</accession>
<feature type="transmembrane region" description="Helical" evidence="15">
    <location>
        <begin position="177"/>
        <end position="195"/>
    </location>
</feature>
<evidence type="ECO:0000256" key="4">
    <source>
        <dbReference type="ARBA" id="ARBA00022679"/>
    </source>
</evidence>
<dbReference type="GO" id="GO:0043066">
    <property type="term" value="P:negative regulation of apoptotic process"/>
    <property type="evidence" value="ECO:0007669"/>
    <property type="project" value="TreeGrafter"/>
</dbReference>
<evidence type="ECO:0000256" key="1">
    <source>
        <dbReference type="ARBA" id="ARBA00000885"/>
    </source>
</evidence>
<keyword evidence="6 13" id="KW-0833">Ubl conjugation pathway</keyword>
<dbReference type="InterPro" id="IPR058906">
    <property type="entry name" value="AREL1_N"/>
</dbReference>
<evidence type="ECO:0000256" key="14">
    <source>
        <dbReference type="SAM" id="MobiDB-lite"/>
    </source>
</evidence>
<comment type="caution">
    <text evidence="18">The sequence shown here is derived from an EMBL/GenBank/DDBJ whole genome shotgun (WGS) entry which is preliminary data.</text>
</comment>
<keyword evidence="7" id="KW-0832">Ubl conjugation</keyword>
<comment type="pathway">
    <text evidence="2">Protein modification; protein ubiquitination.</text>
</comment>
<evidence type="ECO:0000256" key="3">
    <source>
        <dbReference type="ARBA" id="ARBA00012485"/>
    </source>
</evidence>
<feature type="active site" description="Glycyl thioester intermediate" evidence="13">
    <location>
        <position position="1522"/>
    </location>
</feature>
<dbReference type="InterPro" id="IPR014756">
    <property type="entry name" value="Ig_E-set"/>
</dbReference>
<dbReference type="InterPro" id="IPR000569">
    <property type="entry name" value="HECT_dom"/>
</dbReference>
<feature type="region of interest" description="Disordered" evidence="14">
    <location>
        <begin position="518"/>
        <end position="542"/>
    </location>
</feature>
<gene>
    <name evidence="18" type="ORF">IRJ41_016552</name>
</gene>
<protein>
    <recommendedName>
        <fullName evidence="10">Apoptosis-resistant E3 ubiquitin protein ligase 1</fullName>
        <ecNumber evidence="3">2.3.2.26</ecNumber>
    </recommendedName>
    <alternativeName>
        <fullName evidence="11">Apoptosis-resistant HECT-type E3 ubiquitin transferase 1</fullName>
    </alternativeName>
</protein>
<sequence>MDSRFLLTSIFCSVLWASFWEVSWKKSKESQLEEWLQGHSLSEYMYLFEEVQTLEELSLSVLSRLEEVVKEKRRWREITEAHVQLLRDFAFQEWLCSQSLEHYYHTLKTLGCTNLDDLAQCDSQLQLSLAAWGYYYEDYIKLSTGVRVLQASKESRDQDYEIQLVRSLAERRLNEKWSFAGALIFGCTVALCFLIRDLMFYVIGGITVSIIAFVFTIKFLCELAARVVSFLQNDDPARHGDRSIYDYVRGNYLDPRSCKVSWDWKEPQEVGQTMSFRVELFYKNGQPFPAHRPVGLRVNITHIELALEVPVTHEVLLEPESNVVKVAFTVRKAGRYEIAVKLGGLNVAYSPYYKIFQPGTVVPSKTKIAYHFSTIVLTYGHQHTLQIEPRDEYGNPTSNTVSLVDDVNYSVHVHSLGPGEEESSEDYYNTSVSFNKPQCQVLMKLTFRKKGCFRACISYKEQPLSNGEFDIIVLSENEKNCVEKNVSTPGISICFEAYLYNMGNYSSCPWQFPASSQLAPQRRPSMGEEEEEQDSTAEGQSEKIKKPKKVYCYISPKQFSVKEFYLKIIPWRLFTFRVCPGTKFTYHGPDPVHKYLTLVVDDGIQPPVELSCKDRNIMAATFIRFLHKNIGGSETFQDKVNFFQRELRNIHSKRPRTKTCLKINRHSLLESSLKATRNFSVSDWSKNFEVVFQDEEALDWGGPRREWFELICKALFDTSNQLFIRFSDNNQGLVHPNAERSPHLRGKMYEFAGRVVGKCLYESALGGAYKQLVRARFTRSFLAQIIGLRMNYKYFETDDEEFYKTKVCFILNNDVSEMDLVFAEEKYNKSGQLEKVVELITGGAQIVVTNENKIHYLNLLAQYRLASQVRDEVEHFLKGLNELVPENLLAIFDENELELLMCGTGDINVQDFKAHAIIVGGSWHFREKVMKWFWAVVSSFTQEELARLLQFTTGSSQLPPGGFNTLCPSFQIIAAPTHSTLPTAHTCFNQLCLPTYDSYEELHKLLKLAIKNEKNCVEKNVSTPGISICFEAYLYNMGNYSSCPWQFPASSQLAPQRRPSMGEEEEEQDSTAEGQSEKIKKPKKVYCYISPKQFSVKEFYLKIIPWRLFTFRVCPGTKFTYHGPDPVHKYLTLVVDDGIQPPVELSCKDRNIMAATFIRFLHKNIGGSETFQDKVNFFQRELRNIHSKRPRTKTCLKINRHSLLESSLKATRNFSVSDWSKNFEVVFQDEEALDWGGPRREWFELICKALFDTSNQLFIRFSDNNQGLVHPNAERSPHLRGKMYEFAGRVVGKCLYESALGGAYKQLVRARFTRSFLAQIIGLRMNYKYFETDDEEFYKTKVCFILNNDVSEMDLVFAEEKYNKSGQLEKVVELITGGAQIVVTNENKIHYLNLLAQYRLASQVRDEVEHFLKGLNELVPENLLAIFDENELELLMCGTGDINVQDFKAHAIIVGGSWHFREKVMKWFWAVVSSFTQEELARLLQFTTGSSQLPPGGFNTLCPSFQIIAAPTHSTLPTAHTCFNQLCLPTYDSYEELHKLLKLAISEGSEGFGML</sequence>
<evidence type="ECO:0000256" key="10">
    <source>
        <dbReference type="ARBA" id="ARBA00073826"/>
    </source>
</evidence>
<dbReference type="InterPro" id="IPR058738">
    <property type="entry name" value="PH-like_AREL1"/>
</dbReference>
<dbReference type="SUPFAM" id="SSF81296">
    <property type="entry name" value="E set domains"/>
    <property type="match status" value="1"/>
</dbReference>
<evidence type="ECO:0000256" key="16">
    <source>
        <dbReference type="SAM" id="SignalP"/>
    </source>
</evidence>
<dbReference type="PANTHER" id="PTHR11254">
    <property type="entry name" value="HECT DOMAIN UBIQUITIN-PROTEIN LIGASE"/>
    <property type="match status" value="1"/>
</dbReference>
<dbReference type="FunFam" id="3.30.2410.10:FF:000013">
    <property type="entry name" value="Apoptosis-resistant E3 ubiquitin protein ligase 1"/>
    <property type="match status" value="2"/>
</dbReference>
<dbReference type="PROSITE" id="PS50194">
    <property type="entry name" value="FILAMIN_REPEAT"/>
    <property type="match status" value="1"/>
</dbReference>
<dbReference type="SMART" id="SM00119">
    <property type="entry name" value="HECTc"/>
    <property type="match status" value="2"/>
</dbReference>
<dbReference type="EMBL" id="JAFHDT010000010">
    <property type="protein sequence ID" value="KAI7804702.1"/>
    <property type="molecule type" value="Genomic_DNA"/>
</dbReference>
<reference evidence="18" key="1">
    <citation type="submission" date="2021-02" db="EMBL/GenBank/DDBJ databases">
        <title>Comparative genomics reveals that relaxation of natural selection precedes convergent phenotypic evolution of cavefish.</title>
        <authorList>
            <person name="Peng Z."/>
        </authorList>
    </citation>
    <scope>NUCLEOTIDE SEQUENCE</scope>
    <source>
        <tissue evidence="18">Muscle</tissue>
    </source>
</reference>
<evidence type="ECO:0000256" key="5">
    <source>
        <dbReference type="ARBA" id="ARBA00022703"/>
    </source>
</evidence>
<dbReference type="PROSITE" id="PS50237">
    <property type="entry name" value="HECT"/>
    <property type="match status" value="2"/>
</dbReference>
<dbReference type="GO" id="GO:0006511">
    <property type="term" value="P:ubiquitin-dependent protein catabolic process"/>
    <property type="evidence" value="ECO:0007669"/>
    <property type="project" value="TreeGrafter"/>
</dbReference>
<dbReference type="InterPro" id="IPR050409">
    <property type="entry name" value="E3_ubiq-protein_ligase"/>
</dbReference>
<evidence type="ECO:0000256" key="12">
    <source>
        <dbReference type="PROSITE-ProRule" id="PRU00087"/>
    </source>
</evidence>
<keyword evidence="4" id="KW-0808">Transferase</keyword>
<evidence type="ECO:0000256" key="7">
    <source>
        <dbReference type="ARBA" id="ARBA00022843"/>
    </source>
</evidence>
<evidence type="ECO:0000313" key="18">
    <source>
        <dbReference type="EMBL" id="KAI7804702.1"/>
    </source>
</evidence>
<dbReference type="Gene3D" id="3.30.2410.10">
    <property type="entry name" value="Hect, E3 ligase catalytic domain"/>
    <property type="match status" value="2"/>
</dbReference>
<evidence type="ECO:0000256" key="8">
    <source>
        <dbReference type="ARBA" id="ARBA00056489"/>
    </source>
</evidence>
<keyword evidence="19" id="KW-1185">Reference proteome</keyword>
<feature type="signal peptide" evidence="16">
    <location>
        <begin position="1"/>
        <end position="17"/>
    </location>
</feature>
<dbReference type="FunFam" id="2.60.40.10:FF:000330">
    <property type="entry name" value="Apoptosis resistant E3 ubiquitin protein ligase 1"/>
    <property type="match status" value="1"/>
</dbReference>
<keyword evidence="5" id="KW-0053">Apoptosis</keyword>
<name>A0A9W7TW28_TRIRA</name>
<dbReference type="Pfam" id="PF25915">
    <property type="entry name" value="AREL1_N"/>
    <property type="match status" value="1"/>
</dbReference>
<keyword evidence="15" id="KW-0472">Membrane</keyword>
<evidence type="ECO:0000256" key="13">
    <source>
        <dbReference type="PROSITE-ProRule" id="PRU00104"/>
    </source>
</evidence>
<dbReference type="InterPro" id="IPR035983">
    <property type="entry name" value="Hect_E3_ubiquitin_ligase"/>
</dbReference>
<dbReference type="SUPFAM" id="SSF56204">
    <property type="entry name" value="Hect, E3 ligase catalytic domain"/>
    <property type="match status" value="2"/>
</dbReference>
<evidence type="ECO:0000259" key="17">
    <source>
        <dbReference type="PROSITE" id="PS50237"/>
    </source>
</evidence>
<evidence type="ECO:0000256" key="11">
    <source>
        <dbReference type="ARBA" id="ARBA00076113"/>
    </source>
</evidence>
<comment type="subunit">
    <text evidence="9">Interacts with SOCS2. Interacts (via HECT domain) with HTRA2, DIABLO/SMAC and SEPTIN4; in the cytoplasm following induction of apoptosis.</text>
</comment>
<dbReference type="InterPro" id="IPR013783">
    <property type="entry name" value="Ig-like_fold"/>
</dbReference>
<keyword evidence="16" id="KW-0732">Signal</keyword>
<dbReference type="InterPro" id="IPR017868">
    <property type="entry name" value="Filamin/ABP280_repeat-like"/>
</dbReference>
<dbReference type="Gene3D" id="3.90.1750.10">
    <property type="entry name" value="Hect, E3 ligase catalytic domains"/>
    <property type="match status" value="2"/>
</dbReference>
<evidence type="ECO:0000256" key="2">
    <source>
        <dbReference type="ARBA" id="ARBA00004906"/>
    </source>
</evidence>
<dbReference type="Pfam" id="PF25916">
    <property type="entry name" value="AREL1_PH-like"/>
    <property type="match status" value="2"/>
</dbReference>
<feature type="active site" description="Glycyl thioester intermediate" evidence="13">
    <location>
        <position position="987"/>
    </location>
</feature>
<comment type="function">
    <text evidence="8">E3 ubiquitin-protein ligase that catalyzes 'Lys-11'- or 'Lys-33'-linked polyubiquitin chains, with some preference for 'Lys-33' linkages. E3 ubiquitin-protein ligases accept ubiquitin from an E2 ubiquitin-conjugating enzyme in the form of a thioester and then directly transfers the ubiquitin to targeted substrates. Ubiquitinates SEPTIN4, DIABLO/SMAC and HTRA2 in vitro. Modulates pulmonary inflammation by targeting SOCS2 for ubiquitination and subsequent degradation by the proteasome.</text>
</comment>
<dbReference type="GO" id="GO:0061630">
    <property type="term" value="F:ubiquitin protein ligase activity"/>
    <property type="evidence" value="ECO:0007669"/>
    <property type="project" value="UniProtKB-EC"/>
</dbReference>
<dbReference type="GO" id="GO:0006915">
    <property type="term" value="P:apoptotic process"/>
    <property type="evidence" value="ECO:0007669"/>
    <property type="project" value="UniProtKB-KW"/>
</dbReference>
<keyword evidence="15" id="KW-1133">Transmembrane helix</keyword>
<feature type="domain" description="HECT" evidence="17">
    <location>
        <begin position="1215"/>
        <end position="1555"/>
    </location>
</feature>
<feature type="transmembrane region" description="Helical" evidence="15">
    <location>
        <begin position="200"/>
        <end position="220"/>
    </location>
</feature>
<dbReference type="CDD" id="cd00078">
    <property type="entry name" value="HECTc"/>
    <property type="match status" value="2"/>
</dbReference>
<evidence type="ECO:0000256" key="9">
    <source>
        <dbReference type="ARBA" id="ARBA00062297"/>
    </source>
</evidence>
<organism evidence="18 19">
    <name type="scientific">Triplophysa rosa</name>
    <name type="common">Cave loach</name>
    <dbReference type="NCBI Taxonomy" id="992332"/>
    <lineage>
        <taxon>Eukaryota</taxon>
        <taxon>Metazoa</taxon>
        <taxon>Chordata</taxon>
        <taxon>Craniata</taxon>
        <taxon>Vertebrata</taxon>
        <taxon>Euteleostomi</taxon>
        <taxon>Actinopterygii</taxon>
        <taxon>Neopterygii</taxon>
        <taxon>Teleostei</taxon>
        <taxon>Ostariophysi</taxon>
        <taxon>Cypriniformes</taxon>
        <taxon>Nemacheilidae</taxon>
        <taxon>Triplophysa</taxon>
    </lineage>
</organism>
<evidence type="ECO:0000256" key="15">
    <source>
        <dbReference type="SAM" id="Phobius"/>
    </source>
</evidence>
<dbReference type="Gene3D" id="2.60.40.10">
    <property type="entry name" value="Immunoglobulins"/>
    <property type="match status" value="1"/>
</dbReference>
<dbReference type="FunFam" id="3.30.2160.10:FF:000008">
    <property type="entry name" value="Apoptosis-resistant E3 ubiquitin protein ligase 1"/>
    <property type="match status" value="2"/>
</dbReference>
<keyword evidence="15" id="KW-0812">Transmembrane</keyword>
<evidence type="ECO:0000256" key="6">
    <source>
        <dbReference type="ARBA" id="ARBA00022786"/>
    </source>
</evidence>
<dbReference type="GO" id="GO:0005829">
    <property type="term" value="C:cytosol"/>
    <property type="evidence" value="ECO:0007669"/>
    <property type="project" value="TreeGrafter"/>
</dbReference>
<comment type="catalytic activity">
    <reaction evidence="1">
        <text>S-ubiquitinyl-[E2 ubiquitin-conjugating enzyme]-L-cysteine + [acceptor protein]-L-lysine = [E2 ubiquitin-conjugating enzyme]-L-cysteine + N(6)-ubiquitinyl-[acceptor protein]-L-lysine.</text>
        <dbReference type="EC" id="2.3.2.26"/>
    </reaction>
</comment>
<dbReference type="Pfam" id="PF00632">
    <property type="entry name" value="HECT"/>
    <property type="match status" value="2"/>
</dbReference>
<proteinExistence type="predicted"/>
<dbReference type="EC" id="2.3.2.26" evidence="3"/>